<sequence>MASNRASVHPEVNSTSQSLSSSWSSIEQKLIKKLEESYHNEINGIKKSIMNSLDPKSILINLRRLKDVRLKVDEWHSISQQMYGTIMCPKEQIPTEICEEKPEIIPVPPPRTMTYAECLKKGISKFKTPVDEAKDTNCQTIDKDAVPIKRAVNTQLTNTQVTEQRKLNPYLIITGLDLSVGSEKLFRSLVEQNSFIKAKYPDVERIKMEVKIHHFKTYKVRSRLAKNVVLEVNRRFRSLVAGSQVTIGWCRFTVKDYNGILRCYKCQHVGHISKFCTGSRACSYCSGPHSYRDCNAKAPKCCLCEENKHKCDHEPYSDKCTSYRRMINNWINKNAY</sequence>
<reference evidence="2" key="1">
    <citation type="submission" date="2025-08" db="UniProtKB">
        <authorList>
            <consortium name="RefSeq"/>
        </authorList>
    </citation>
    <scope>IDENTIFICATION</scope>
    <source>
        <tissue evidence="2">Whole Larva</tissue>
    </source>
</reference>
<accession>A0ABM1MTF8</accession>
<evidence type="ECO:0000313" key="1">
    <source>
        <dbReference type="Proteomes" id="UP000695000"/>
    </source>
</evidence>
<proteinExistence type="predicted"/>
<name>A0ABM1MTF8_NICVS</name>
<dbReference type="GeneID" id="108563632"/>
<evidence type="ECO:0000313" key="2">
    <source>
        <dbReference type="RefSeq" id="XP_017777858.1"/>
    </source>
</evidence>
<dbReference type="RefSeq" id="XP_017777858.1">
    <property type="nucleotide sequence ID" value="XM_017922369.1"/>
</dbReference>
<protein>
    <submittedName>
        <fullName evidence="2">Uncharacterized protein LOC108563632</fullName>
    </submittedName>
</protein>
<keyword evidence="1" id="KW-1185">Reference proteome</keyword>
<organism evidence="1 2">
    <name type="scientific">Nicrophorus vespilloides</name>
    <name type="common">Boreal carrion beetle</name>
    <dbReference type="NCBI Taxonomy" id="110193"/>
    <lineage>
        <taxon>Eukaryota</taxon>
        <taxon>Metazoa</taxon>
        <taxon>Ecdysozoa</taxon>
        <taxon>Arthropoda</taxon>
        <taxon>Hexapoda</taxon>
        <taxon>Insecta</taxon>
        <taxon>Pterygota</taxon>
        <taxon>Neoptera</taxon>
        <taxon>Endopterygota</taxon>
        <taxon>Coleoptera</taxon>
        <taxon>Polyphaga</taxon>
        <taxon>Staphyliniformia</taxon>
        <taxon>Silphidae</taxon>
        <taxon>Nicrophorinae</taxon>
        <taxon>Nicrophorus</taxon>
    </lineage>
</organism>
<gene>
    <name evidence="2" type="primary">LOC108563632</name>
</gene>
<dbReference type="Proteomes" id="UP000695000">
    <property type="component" value="Unplaced"/>
</dbReference>